<evidence type="ECO:0000313" key="4">
    <source>
        <dbReference type="Proteomes" id="UP000317171"/>
    </source>
</evidence>
<gene>
    <name evidence="3" type="ORF">Pan241w_08920</name>
</gene>
<keyword evidence="4" id="KW-1185">Reference proteome</keyword>
<name>A0A517RAL6_9PLAN</name>
<keyword evidence="1" id="KW-0433">Leucine-rich repeat</keyword>
<dbReference type="KEGG" id="gaz:Pan241w_08920"/>
<evidence type="ECO:0000256" key="2">
    <source>
        <dbReference type="ARBA" id="ARBA00022737"/>
    </source>
</evidence>
<dbReference type="RefSeq" id="WP_145211438.1">
    <property type="nucleotide sequence ID" value="NZ_CP036269.1"/>
</dbReference>
<dbReference type="Gene3D" id="3.80.10.10">
    <property type="entry name" value="Ribonuclease Inhibitor"/>
    <property type="match status" value="3"/>
</dbReference>
<evidence type="ECO:0000256" key="1">
    <source>
        <dbReference type="ARBA" id="ARBA00022614"/>
    </source>
</evidence>
<dbReference type="EMBL" id="CP036269">
    <property type="protein sequence ID" value="QDT40833.1"/>
    <property type="molecule type" value="Genomic_DNA"/>
</dbReference>
<dbReference type="SUPFAM" id="SSF52047">
    <property type="entry name" value="RNI-like"/>
    <property type="match status" value="1"/>
</dbReference>
<dbReference type="PANTHER" id="PTHR46652:SF3">
    <property type="entry name" value="LEUCINE-RICH REPEAT-CONTAINING PROTEIN 9"/>
    <property type="match status" value="1"/>
</dbReference>
<dbReference type="InterPro" id="IPR050836">
    <property type="entry name" value="SDS22/Internalin_LRR"/>
</dbReference>
<protein>
    <submittedName>
        <fullName evidence="3">Leucine Rich repeats (2 copies)</fullName>
    </submittedName>
</protein>
<keyword evidence="2" id="KW-0677">Repeat</keyword>
<dbReference type="InterPro" id="IPR032675">
    <property type="entry name" value="LRR_dom_sf"/>
</dbReference>
<organism evidence="3 4">
    <name type="scientific">Gimesia alba</name>
    <dbReference type="NCBI Taxonomy" id="2527973"/>
    <lineage>
        <taxon>Bacteria</taxon>
        <taxon>Pseudomonadati</taxon>
        <taxon>Planctomycetota</taxon>
        <taxon>Planctomycetia</taxon>
        <taxon>Planctomycetales</taxon>
        <taxon>Planctomycetaceae</taxon>
        <taxon>Gimesia</taxon>
    </lineage>
</organism>
<dbReference type="AlphaFoldDB" id="A0A517RAL6"/>
<sequence length="569" mass="64419">MHQNKSVRLLVSILLFVFFSGIDVSAQEGFESPLGFMVINKAVVEIENKSDPELRILSVGKITFDRMCVKQYSLSTLTSLEVVGGSWQTRFTEAGAFRADASFWQEINPAHKLESLILKNCQLGPEVDWENISRELPRLKNVQFAFSPNTEAWDGLGNLKTFPELETLGLDTHDFSQWKFQFLSSLPHLKKLMIGGYFGRHRVTQSCPRLMQALEIQAGLKVLELHKFTLDELALKSLSAMPDLKELRLFGCALDVSNLKYLARIQNLKQLTISNCSMRGELSLLKDDSDFFQGFSQLESLKVVARSGLPLNRFKNLQKLDSLYLIDGALSAEELNRIECSRLETLDLSHLGFVVTDEKLAPLFKRNRIGSLRFFLCDLDGPEIEKISARPELRRLELDSLHSIDNQAVSFSPQSQITHLELGGMSEPPGLEEIARLKKLKSLKLHGDHYPLQKLMLLDKLETFQTLVLDGCQLNIQDFRSISKLRRLKRLSLPHCKISSNDLHELGKLDHLKLLDLRNTHIKSSSSQDTLATFVNLSKRLPSNCTISLSLDLSQQAEENALLKKMNSE</sequence>
<accession>A0A517RAL6</accession>
<dbReference type="Proteomes" id="UP000317171">
    <property type="component" value="Chromosome"/>
</dbReference>
<dbReference type="OrthoDB" id="221449at2"/>
<dbReference type="PANTHER" id="PTHR46652">
    <property type="entry name" value="LEUCINE-RICH REPEAT AND IQ DOMAIN-CONTAINING PROTEIN 1-RELATED"/>
    <property type="match status" value="1"/>
</dbReference>
<proteinExistence type="predicted"/>
<reference evidence="3 4" key="1">
    <citation type="submission" date="2019-02" db="EMBL/GenBank/DDBJ databases">
        <title>Deep-cultivation of Planctomycetes and their phenomic and genomic characterization uncovers novel biology.</title>
        <authorList>
            <person name="Wiegand S."/>
            <person name="Jogler M."/>
            <person name="Boedeker C."/>
            <person name="Pinto D."/>
            <person name="Vollmers J."/>
            <person name="Rivas-Marin E."/>
            <person name="Kohn T."/>
            <person name="Peeters S.H."/>
            <person name="Heuer A."/>
            <person name="Rast P."/>
            <person name="Oberbeckmann S."/>
            <person name="Bunk B."/>
            <person name="Jeske O."/>
            <person name="Meyerdierks A."/>
            <person name="Storesund J.E."/>
            <person name="Kallscheuer N."/>
            <person name="Luecker S."/>
            <person name="Lage O.M."/>
            <person name="Pohl T."/>
            <person name="Merkel B.J."/>
            <person name="Hornburger P."/>
            <person name="Mueller R.-W."/>
            <person name="Bruemmer F."/>
            <person name="Labrenz M."/>
            <person name="Spormann A.M."/>
            <person name="Op den Camp H."/>
            <person name="Overmann J."/>
            <person name="Amann R."/>
            <person name="Jetten M.S.M."/>
            <person name="Mascher T."/>
            <person name="Medema M.H."/>
            <person name="Devos D.P."/>
            <person name="Kaster A.-K."/>
            <person name="Ovreas L."/>
            <person name="Rohde M."/>
            <person name="Galperin M.Y."/>
            <person name="Jogler C."/>
        </authorList>
    </citation>
    <scope>NUCLEOTIDE SEQUENCE [LARGE SCALE GENOMIC DNA]</scope>
    <source>
        <strain evidence="3 4">Pan241w</strain>
    </source>
</reference>
<evidence type="ECO:0000313" key="3">
    <source>
        <dbReference type="EMBL" id="QDT40833.1"/>
    </source>
</evidence>